<sequence length="749" mass="82217">MFRAEIVWITVFLTVGAIGGLVYNWPSSTEDPAAQSIDETIDPADVLAEQSDEIDDTWPFTDETRENPQSPTVQESESQTDLAADPIDDVWSEISPPMKRTQKIDSAVVELGDRLLLGGNYEGAMKHYQKLLQTVDVPTDNGILIRLALASELAHEHDDAIKHYRSAIRVVEKGSVAQANCLLGIARVWENRGQFNDAASLLSELYLIYGGTKYPQLLRAQLVSQLSDCLQKRVLSSQIVIDALQNEPMEYYWPAVTVDHVLELVDWEAPVDGLSTPPSQLQVLQSPNKDASVVLVGANVRGLSVLGLLTEIERGSGMVFNLTEKAKTDLVGRMTNVQTTAMPVSFLLDSVLESMALTWSQSEGEVSVMHREELADRDLASYDLARTQRMLRQVQLEVEPGPRRTAAIMNEGNNSRLAGGWEEARTKYQMAREQTPMHELSAKLYFNEASLQLADGEKLDALNACYMALDQTLTASLEGDVYAMISELELELGQTDKAILAGSRGLRRATEPAVLSRCAMMLARAYLLTEDPDSANQVLFDQSPHIVGDATQRVASVFSSFARFQRNPSRGGLQDEGQRLVMALATLKPNDPAGFADALIVSQAYASVGIRNKAVESLKESLAKAPKGFWSERIRLELARAQYGAGHFDAADETISNYGQVSIDLLPTVLLLHAKIKFDAGKLEQCESICRRIARLEVDQTVQAEALNTLGMVLNEKGQHYAATLCFAGVLPEPVETTSSHANQGVVVP</sequence>
<keyword evidence="4" id="KW-1185">Reference proteome</keyword>
<evidence type="ECO:0000313" key="3">
    <source>
        <dbReference type="EMBL" id="MDM4015315.1"/>
    </source>
</evidence>
<proteinExistence type="predicted"/>
<feature type="transmembrane region" description="Helical" evidence="2">
    <location>
        <begin position="7"/>
        <end position="25"/>
    </location>
</feature>
<comment type="caution">
    <text evidence="3">The sequence shown here is derived from an EMBL/GenBank/DDBJ whole genome shotgun (WGS) entry which is preliminary data.</text>
</comment>
<dbReference type="Gene3D" id="1.25.40.10">
    <property type="entry name" value="Tetratricopeptide repeat domain"/>
    <property type="match status" value="3"/>
</dbReference>
<dbReference type="Proteomes" id="UP001239462">
    <property type="component" value="Unassembled WGS sequence"/>
</dbReference>
<name>A0ABT7PFP2_9BACT</name>
<feature type="compositionally biased region" description="Polar residues" evidence="1">
    <location>
        <begin position="67"/>
        <end position="81"/>
    </location>
</feature>
<evidence type="ECO:0000256" key="1">
    <source>
        <dbReference type="SAM" id="MobiDB-lite"/>
    </source>
</evidence>
<keyword evidence="2" id="KW-1133">Transmembrane helix</keyword>
<organism evidence="3 4">
    <name type="scientific">Roseiconus lacunae</name>
    <dbReference type="NCBI Taxonomy" id="2605694"/>
    <lineage>
        <taxon>Bacteria</taxon>
        <taxon>Pseudomonadati</taxon>
        <taxon>Planctomycetota</taxon>
        <taxon>Planctomycetia</taxon>
        <taxon>Pirellulales</taxon>
        <taxon>Pirellulaceae</taxon>
        <taxon>Roseiconus</taxon>
    </lineage>
</organism>
<evidence type="ECO:0008006" key="5">
    <source>
        <dbReference type="Google" id="ProtNLM"/>
    </source>
</evidence>
<dbReference type="InterPro" id="IPR011990">
    <property type="entry name" value="TPR-like_helical_dom_sf"/>
</dbReference>
<protein>
    <recommendedName>
        <fullName evidence="5">Tetratricopeptide repeat protein</fullName>
    </recommendedName>
</protein>
<accession>A0ABT7PFP2</accession>
<dbReference type="SUPFAM" id="SSF48452">
    <property type="entry name" value="TPR-like"/>
    <property type="match status" value="3"/>
</dbReference>
<dbReference type="EMBL" id="JASZZN010000004">
    <property type="protein sequence ID" value="MDM4015315.1"/>
    <property type="molecule type" value="Genomic_DNA"/>
</dbReference>
<keyword evidence="2" id="KW-0812">Transmembrane</keyword>
<evidence type="ECO:0000256" key="2">
    <source>
        <dbReference type="SAM" id="Phobius"/>
    </source>
</evidence>
<dbReference type="RefSeq" id="WP_289162796.1">
    <property type="nucleotide sequence ID" value="NZ_JASZZN010000004.1"/>
</dbReference>
<feature type="region of interest" description="Disordered" evidence="1">
    <location>
        <begin position="51"/>
        <end position="84"/>
    </location>
</feature>
<reference evidence="3 4" key="1">
    <citation type="submission" date="2023-06" db="EMBL/GenBank/DDBJ databases">
        <title>Roseiconus lacunae JC819 isolated from Gulf of Mannar region, Tamil Nadu.</title>
        <authorList>
            <person name="Pk S."/>
            <person name="Ch S."/>
            <person name="Ch V.R."/>
        </authorList>
    </citation>
    <scope>NUCLEOTIDE SEQUENCE [LARGE SCALE GENOMIC DNA]</scope>
    <source>
        <strain evidence="3 4">JC819</strain>
    </source>
</reference>
<gene>
    <name evidence="3" type="ORF">QTN89_07745</name>
</gene>
<evidence type="ECO:0000313" key="4">
    <source>
        <dbReference type="Proteomes" id="UP001239462"/>
    </source>
</evidence>
<keyword evidence="2" id="KW-0472">Membrane</keyword>